<evidence type="ECO:0000313" key="1">
    <source>
        <dbReference type="EMBL" id="OEL35313.1"/>
    </source>
</evidence>
<protein>
    <recommendedName>
        <fullName evidence="3">FBD domain-containing protein</fullName>
    </recommendedName>
</protein>
<reference evidence="1 2" key="1">
    <citation type="submission" date="2016-09" db="EMBL/GenBank/DDBJ databases">
        <title>The draft genome of Dichanthelium oligosanthes: A C3 panicoid grass species.</title>
        <authorList>
            <person name="Studer A.J."/>
            <person name="Schnable J.C."/>
            <person name="Brutnell T.P."/>
        </authorList>
    </citation>
    <scope>NUCLEOTIDE SEQUENCE [LARGE SCALE GENOMIC DNA]</scope>
    <source>
        <strain evidence="2">cv. Kellogg 1175</strain>
        <tissue evidence="1">Leaf</tissue>
    </source>
</reference>
<dbReference type="AlphaFoldDB" id="A0A1E5WD01"/>
<keyword evidence="2" id="KW-1185">Reference proteome</keyword>
<feature type="non-terminal residue" evidence="1">
    <location>
        <position position="1"/>
    </location>
</feature>
<accession>A0A1E5WD01</accession>
<evidence type="ECO:0008006" key="3">
    <source>
        <dbReference type="Google" id="ProtNLM"/>
    </source>
</evidence>
<name>A0A1E5WD01_9POAL</name>
<dbReference type="OrthoDB" id="671901at2759"/>
<organism evidence="1 2">
    <name type="scientific">Dichanthelium oligosanthes</name>
    <dbReference type="NCBI Taxonomy" id="888268"/>
    <lineage>
        <taxon>Eukaryota</taxon>
        <taxon>Viridiplantae</taxon>
        <taxon>Streptophyta</taxon>
        <taxon>Embryophyta</taxon>
        <taxon>Tracheophyta</taxon>
        <taxon>Spermatophyta</taxon>
        <taxon>Magnoliopsida</taxon>
        <taxon>Liliopsida</taxon>
        <taxon>Poales</taxon>
        <taxon>Poaceae</taxon>
        <taxon>PACMAD clade</taxon>
        <taxon>Panicoideae</taxon>
        <taxon>Panicodae</taxon>
        <taxon>Paniceae</taxon>
        <taxon>Dichantheliinae</taxon>
        <taxon>Dichanthelium</taxon>
    </lineage>
</organism>
<comment type="caution">
    <text evidence="1">The sequence shown here is derived from an EMBL/GenBank/DDBJ whole genome shotgun (WGS) entry which is preliminary data.</text>
</comment>
<proteinExistence type="predicted"/>
<dbReference type="Proteomes" id="UP000095767">
    <property type="component" value="Unassembled WGS sequence"/>
</dbReference>
<evidence type="ECO:0000313" key="2">
    <source>
        <dbReference type="Proteomes" id="UP000095767"/>
    </source>
</evidence>
<dbReference type="EMBL" id="LWDX02012577">
    <property type="protein sequence ID" value="OEL35313.1"/>
    <property type="molecule type" value="Genomic_DNA"/>
</dbReference>
<sequence>LFQTTEACRPNCPCDQPQNWRTQKIPWIELQEVEIENFEGSGHEVDFMKLLYRYAPSM</sequence>
<gene>
    <name evidence="1" type="ORF">BAE44_0003668</name>
</gene>